<dbReference type="HOGENOM" id="CLU_1467260_0_0_6"/>
<organism evidence="1 2">
    <name type="scientific">Shewanella violacea (strain JCM 10179 / CIP 106290 / LMG 19151 / DSS12)</name>
    <dbReference type="NCBI Taxonomy" id="637905"/>
    <lineage>
        <taxon>Bacteria</taxon>
        <taxon>Pseudomonadati</taxon>
        <taxon>Pseudomonadota</taxon>
        <taxon>Gammaproteobacteria</taxon>
        <taxon>Alteromonadales</taxon>
        <taxon>Shewanellaceae</taxon>
        <taxon>Shewanella</taxon>
    </lineage>
</organism>
<evidence type="ECO:0000313" key="1">
    <source>
        <dbReference type="EMBL" id="BAJ03624.1"/>
    </source>
</evidence>
<dbReference type="AlphaFoldDB" id="D4ZC79"/>
<protein>
    <submittedName>
        <fullName evidence="1">Uncharacterized protein</fullName>
    </submittedName>
</protein>
<name>D4ZC79_SHEVD</name>
<proteinExistence type="predicted"/>
<accession>D4ZC79</accession>
<evidence type="ECO:0000313" key="2">
    <source>
        <dbReference type="Proteomes" id="UP000002350"/>
    </source>
</evidence>
<dbReference type="RefSeq" id="WP_013052917.1">
    <property type="nucleotide sequence ID" value="NC_014012.1"/>
</dbReference>
<reference evidence="2" key="1">
    <citation type="journal article" date="2010" name="Mol. Biosyst.">
        <title>Complete genome sequence and comparative analysis of Shewanella violacea, a psychrophilic and piezophilic bacterium from deep sea floor sediments.</title>
        <authorList>
            <person name="Aono E."/>
            <person name="Baba T."/>
            <person name="Ara T."/>
            <person name="Nishi T."/>
            <person name="Nakamichi T."/>
            <person name="Inamoto E."/>
            <person name="Toyonaga H."/>
            <person name="Hasegawa M."/>
            <person name="Takai Y."/>
            <person name="Okumura Y."/>
            <person name="Baba M."/>
            <person name="Tomita M."/>
            <person name="Kato C."/>
            <person name="Oshima T."/>
            <person name="Nakasone K."/>
            <person name="Mori H."/>
        </authorList>
    </citation>
    <scope>NUCLEOTIDE SEQUENCE [LARGE SCALE GENOMIC DNA]</scope>
    <source>
        <strain evidence="2">JCM 10179 / CIP 106290 / LMG 19151 / DSS12</strain>
    </source>
</reference>
<gene>
    <name evidence="1" type="ordered locus">SVI_3653</name>
</gene>
<sequence>MHFEISKEEKTLLLSLNSGISKVKIYKGGSYPSVVSFILKNGKTVTICIKEEYVAHWFEVFPISISEDNLSVSPEIVLDGADFSPEVGLNILSKAEWTVPANAEEKTKMIGETEGAMVQSEGLASEIPSNANNQATLHAGIEINKKSGIPFIVASSISPYTLYVSDCNFYEPFDERIYDRVQVC</sequence>
<dbReference type="Proteomes" id="UP000002350">
    <property type="component" value="Chromosome"/>
</dbReference>
<dbReference type="EMBL" id="AP011177">
    <property type="protein sequence ID" value="BAJ03624.1"/>
    <property type="molecule type" value="Genomic_DNA"/>
</dbReference>
<keyword evidence="2" id="KW-1185">Reference proteome</keyword>
<dbReference type="KEGG" id="svo:SVI_3653"/>